<evidence type="ECO:0000256" key="1">
    <source>
        <dbReference type="SAM" id="Phobius"/>
    </source>
</evidence>
<proteinExistence type="predicted"/>
<sequence>MKPFSRTTAVLRTALHGSRALTWLSAVMGVLLLVAVVGLVADGRTVGGQPTWLKPAKFASSFIAYGLSLAWMIGHLRRGRRTARWAAYVIVVMSVLEVGIIVFQAARGRASHYNEATPLDEALWNAMGATIAVLWVATAVLAVLLWRGGMPDRTSTWAVRLGMVLLLLGLLQGFTMVVPTAEQLALDEQGVETLMGAHAVGVSDGGPGMPLTGWSTTGGDLRIGHFVGMHGLQAVLLFAMLVPALVGDVVRRTRLVVVFSFAYAGLLVLVTWQALRGQPLLAPDALTLAVAGGLLAVTAVAGVLAVAPAGGMVAGPSRVPVSG</sequence>
<feature type="transmembrane region" description="Helical" evidence="1">
    <location>
        <begin position="223"/>
        <end position="246"/>
    </location>
</feature>
<feature type="transmembrane region" description="Helical" evidence="1">
    <location>
        <begin position="56"/>
        <end position="73"/>
    </location>
</feature>
<evidence type="ECO:0000313" key="3">
    <source>
        <dbReference type="Proteomes" id="UP000660339"/>
    </source>
</evidence>
<feature type="transmembrane region" description="Helical" evidence="1">
    <location>
        <begin position="85"/>
        <end position="106"/>
    </location>
</feature>
<feature type="transmembrane region" description="Helical" evidence="1">
    <location>
        <begin position="287"/>
        <end position="307"/>
    </location>
</feature>
<keyword evidence="3" id="KW-1185">Reference proteome</keyword>
<feature type="transmembrane region" description="Helical" evidence="1">
    <location>
        <begin position="21"/>
        <end position="41"/>
    </location>
</feature>
<name>A0A8J3PIT3_9ACTN</name>
<feature type="transmembrane region" description="Helical" evidence="1">
    <location>
        <begin position="255"/>
        <end position="275"/>
    </location>
</feature>
<keyword evidence="1" id="KW-1133">Transmembrane helix</keyword>
<accession>A0A8J3PIT3</accession>
<organism evidence="2 3">
    <name type="scientific">Catellatospora methionotrophica</name>
    <dbReference type="NCBI Taxonomy" id="121620"/>
    <lineage>
        <taxon>Bacteria</taxon>
        <taxon>Bacillati</taxon>
        <taxon>Actinomycetota</taxon>
        <taxon>Actinomycetes</taxon>
        <taxon>Micromonosporales</taxon>
        <taxon>Micromonosporaceae</taxon>
        <taxon>Catellatospora</taxon>
    </lineage>
</organism>
<keyword evidence="1" id="KW-0812">Transmembrane</keyword>
<dbReference type="AlphaFoldDB" id="A0A8J3PIT3"/>
<protein>
    <submittedName>
        <fullName evidence="2">Uncharacterized protein</fullName>
    </submittedName>
</protein>
<gene>
    <name evidence="2" type="ORF">Cme02nite_64110</name>
</gene>
<keyword evidence="1" id="KW-0472">Membrane</keyword>
<feature type="transmembrane region" description="Helical" evidence="1">
    <location>
        <begin position="158"/>
        <end position="178"/>
    </location>
</feature>
<evidence type="ECO:0000313" key="2">
    <source>
        <dbReference type="EMBL" id="GIG18079.1"/>
    </source>
</evidence>
<dbReference type="RefSeq" id="WP_239086942.1">
    <property type="nucleotide sequence ID" value="NZ_BONJ01000037.1"/>
</dbReference>
<dbReference type="Proteomes" id="UP000660339">
    <property type="component" value="Unassembled WGS sequence"/>
</dbReference>
<feature type="transmembrane region" description="Helical" evidence="1">
    <location>
        <begin position="126"/>
        <end position="146"/>
    </location>
</feature>
<reference evidence="2" key="1">
    <citation type="submission" date="2021-01" db="EMBL/GenBank/DDBJ databases">
        <title>Whole genome shotgun sequence of Catellatospora methionotrophica NBRC 14553.</title>
        <authorList>
            <person name="Komaki H."/>
            <person name="Tamura T."/>
        </authorList>
    </citation>
    <scope>NUCLEOTIDE SEQUENCE</scope>
    <source>
        <strain evidence="2">NBRC 14553</strain>
    </source>
</reference>
<comment type="caution">
    <text evidence="2">The sequence shown here is derived from an EMBL/GenBank/DDBJ whole genome shotgun (WGS) entry which is preliminary data.</text>
</comment>
<dbReference type="EMBL" id="BONJ01000037">
    <property type="protein sequence ID" value="GIG18079.1"/>
    <property type="molecule type" value="Genomic_DNA"/>
</dbReference>